<dbReference type="InterPro" id="IPR025662">
    <property type="entry name" value="Sigma_54_int_dom_ATP-bd_1"/>
</dbReference>
<comment type="caution">
    <text evidence="8">The sequence shown here is derived from an EMBL/GenBank/DDBJ whole genome shotgun (WGS) entry which is preliminary data.</text>
</comment>
<evidence type="ECO:0000256" key="3">
    <source>
        <dbReference type="ARBA" id="ARBA00022840"/>
    </source>
</evidence>
<evidence type="ECO:0000256" key="1">
    <source>
        <dbReference type="ARBA" id="ARBA00022741"/>
    </source>
</evidence>
<dbReference type="CDD" id="cd00009">
    <property type="entry name" value="AAA"/>
    <property type="match status" value="1"/>
</dbReference>
<dbReference type="SUPFAM" id="SSF46689">
    <property type="entry name" value="Homeodomain-like"/>
    <property type="match status" value="1"/>
</dbReference>
<dbReference type="InterPro" id="IPR030828">
    <property type="entry name" value="HTH_TyrR"/>
</dbReference>
<accession>A0ABW0TES9</accession>
<keyword evidence="1" id="KW-0547">Nucleotide-binding</keyword>
<dbReference type="Gene3D" id="3.40.50.300">
    <property type="entry name" value="P-loop containing nucleotide triphosphate hydrolases"/>
    <property type="match status" value="1"/>
</dbReference>
<dbReference type="Pfam" id="PF25601">
    <property type="entry name" value="AAA_lid_14"/>
    <property type="match status" value="1"/>
</dbReference>
<dbReference type="PROSITE" id="PS50045">
    <property type="entry name" value="SIGMA54_INTERACT_4"/>
    <property type="match status" value="1"/>
</dbReference>
<dbReference type="Pfam" id="PF00158">
    <property type="entry name" value="Sigma54_activat"/>
    <property type="match status" value="1"/>
</dbReference>
<dbReference type="PROSITE" id="PS00688">
    <property type="entry name" value="SIGMA54_INTERACT_3"/>
    <property type="match status" value="1"/>
</dbReference>
<evidence type="ECO:0000256" key="4">
    <source>
        <dbReference type="ARBA" id="ARBA00023015"/>
    </source>
</evidence>
<keyword evidence="4" id="KW-0805">Transcription regulation</keyword>
<dbReference type="SUPFAM" id="SSF52540">
    <property type="entry name" value="P-loop containing nucleoside triphosphate hydrolases"/>
    <property type="match status" value="1"/>
</dbReference>
<dbReference type="Gene3D" id="1.10.10.60">
    <property type="entry name" value="Homeodomain-like"/>
    <property type="match status" value="1"/>
</dbReference>
<dbReference type="InterPro" id="IPR025944">
    <property type="entry name" value="Sigma_54_int_dom_CS"/>
</dbReference>
<dbReference type="InterPro" id="IPR009057">
    <property type="entry name" value="Homeodomain-like_sf"/>
</dbReference>
<evidence type="ECO:0000313" key="8">
    <source>
        <dbReference type="EMBL" id="MFC5587920.1"/>
    </source>
</evidence>
<reference evidence="9" key="1">
    <citation type="journal article" date="2019" name="Int. J. Syst. Evol. Microbiol.">
        <title>The Global Catalogue of Microorganisms (GCM) 10K type strain sequencing project: providing services to taxonomists for standard genome sequencing and annotation.</title>
        <authorList>
            <consortium name="The Broad Institute Genomics Platform"/>
            <consortium name="The Broad Institute Genome Sequencing Center for Infectious Disease"/>
            <person name="Wu L."/>
            <person name="Ma J."/>
        </authorList>
    </citation>
    <scope>NUCLEOTIDE SEQUENCE [LARGE SCALE GENOMIC DNA]</scope>
    <source>
        <strain evidence="9">CGMCC 4.1434</strain>
    </source>
</reference>
<dbReference type="InterPro" id="IPR003593">
    <property type="entry name" value="AAA+_ATPase"/>
</dbReference>
<dbReference type="Pfam" id="PF18024">
    <property type="entry name" value="HTH_50"/>
    <property type="match status" value="1"/>
</dbReference>
<keyword evidence="2" id="KW-0058">Aromatic hydrocarbons catabolism</keyword>
<dbReference type="Proteomes" id="UP001596109">
    <property type="component" value="Unassembled WGS sequence"/>
</dbReference>
<evidence type="ECO:0000256" key="6">
    <source>
        <dbReference type="ARBA" id="ARBA00029500"/>
    </source>
</evidence>
<dbReference type="PROSITE" id="PS00675">
    <property type="entry name" value="SIGMA54_INTERACT_1"/>
    <property type="match status" value="1"/>
</dbReference>
<feature type="domain" description="Sigma-54 factor interaction" evidence="7">
    <location>
        <begin position="139"/>
        <end position="368"/>
    </location>
</feature>
<keyword evidence="3" id="KW-0067">ATP-binding</keyword>
<keyword evidence="9" id="KW-1185">Reference proteome</keyword>
<dbReference type="InterPro" id="IPR027417">
    <property type="entry name" value="P-loop_NTPase"/>
</dbReference>
<proteinExistence type="predicted"/>
<dbReference type="PANTHER" id="PTHR32071">
    <property type="entry name" value="TRANSCRIPTIONAL REGULATORY PROTEIN"/>
    <property type="match status" value="1"/>
</dbReference>
<dbReference type="EMBL" id="JBHSNO010000002">
    <property type="protein sequence ID" value="MFC5587920.1"/>
    <property type="molecule type" value="Genomic_DNA"/>
</dbReference>
<dbReference type="InterPro" id="IPR058031">
    <property type="entry name" value="AAA_lid_NorR"/>
</dbReference>
<organism evidence="8 9">
    <name type="scientific">Sporosarcina soli</name>
    <dbReference type="NCBI Taxonomy" id="334736"/>
    <lineage>
        <taxon>Bacteria</taxon>
        <taxon>Bacillati</taxon>
        <taxon>Bacillota</taxon>
        <taxon>Bacilli</taxon>
        <taxon>Bacillales</taxon>
        <taxon>Caryophanaceae</taxon>
        <taxon>Sporosarcina</taxon>
    </lineage>
</organism>
<dbReference type="Gene3D" id="1.10.8.60">
    <property type="match status" value="1"/>
</dbReference>
<gene>
    <name evidence="8" type="ORF">ACFPRA_03230</name>
</gene>
<protein>
    <recommendedName>
        <fullName evidence="6">HTH-type transcriptional regulatory protein TyrR</fullName>
    </recommendedName>
</protein>
<dbReference type="RefSeq" id="WP_381430701.1">
    <property type="nucleotide sequence ID" value="NZ_JBHSNO010000002.1"/>
</dbReference>
<evidence type="ECO:0000313" key="9">
    <source>
        <dbReference type="Proteomes" id="UP001596109"/>
    </source>
</evidence>
<name>A0ABW0TES9_9BACL</name>
<dbReference type="InterPro" id="IPR002078">
    <property type="entry name" value="Sigma_54_int"/>
</dbReference>
<sequence>MDHTSFKGKVDVFYSMLLAIYDGIAITDSQGNILEKIGEMEGFWEVDTDSIIGKNLFELEKDTFFGESSIKDLINSYQKSDTLTSWHGKVILVTCHEVQEQHLFAWGFKKITEENILAERDYPSSETDQELPNNITVPFIAHSKKMKDVLHTVEMVSKVSSTVLLLGESGVGKEVVAKTIHELGSRHSKPFVAVNCGAIPEPLLESELFGYEDGAFSGAKKNGAPGKFEIANHGILFLDEIGEMPLNLQVKLLRALQEREITPVGGSTPIKLNIQVIAATNKSLLQMVDKGEFREDLYYRLNVVPIEIPSLRERVEEIPYLVYHFTQKFNQLHNRAVTISPDAIDVFSIYNWPGNIRQLENMIERLVVTSRTEEIDAHTVHQLIPKGKDTVKALPMFEHLMPLNEAMEHVEDQLITMAMEQYKSIKLAAKVLDISQPTMSRKYKKIRDKIAQANLSPTTKRRVLEDQLDKRLRSIAIVTAAIIQPEEVIALKNNISTENPAFQKLRGQLTMIRKQEGIIQWVFLFAVQPNGEIIHLVSDEDFVMEPGEVYECPPEMMKAIEAAKKGSIEVTPLYQDVYGQWKTSFAPIVDHLGNFIALIGYDYSKAYVELEMKKLKTTLLAY</sequence>
<dbReference type="PANTHER" id="PTHR32071:SF57">
    <property type="entry name" value="C4-DICARBOXYLATE TRANSPORT TRANSCRIPTIONAL REGULATORY PROTEIN DCTD"/>
    <property type="match status" value="1"/>
</dbReference>
<keyword evidence="5" id="KW-0804">Transcription</keyword>
<evidence type="ECO:0000256" key="2">
    <source>
        <dbReference type="ARBA" id="ARBA00022797"/>
    </source>
</evidence>
<evidence type="ECO:0000259" key="7">
    <source>
        <dbReference type="PROSITE" id="PS50045"/>
    </source>
</evidence>
<evidence type="ECO:0000256" key="5">
    <source>
        <dbReference type="ARBA" id="ARBA00023163"/>
    </source>
</evidence>
<dbReference type="SMART" id="SM00382">
    <property type="entry name" value="AAA"/>
    <property type="match status" value="1"/>
</dbReference>